<proteinExistence type="predicted"/>
<dbReference type="SUPFAM" id="SSF53850">
    <property type="entry name" value="Periplasmic binding protein-like II"/>
    <property type="match status" value="1"/>
</dbReference>
<dbReference type="OrthoDB" id="480969at2"/>
<keyword evidence="1" id="KW-0472">Membrane</keyword>
<organism evidence="2 3">
    <name type="scientific">Brunnivagina elsteri CCALA 953</name>
    <dbReference type="NCBI Taxonomy" id="987040"/>
    <lineage>
        <taxon>Bacteria</taxon>
        <taxon>Bacillati</taxon>
        <taxon>Cyanobacteriota</taxon>
        <taxon>Cyanophyceae</taxon>
        <taxon>Nostocales</taxon>
        <taxon>Calotrichaceae</taxon>
        <taxon>Brunnivagina</taxon>
    </lineage>
</organism>
<evidence type="ECO:0000313" key="3">
    <source>
        <dbReference type="Proteomes" id="UP000218238"/>
    </source>
</evidence>
<evidence type="ECO:0000313" key="2">
    <source>
        <dbReference type="EMBL" id="PAX53121.1"/>
    </source>
</evidence>
<dbReference type="PANTHER" id="PTHR35841:SF1">
    <property type="entry name" value="PHOSPHONATES-BINDING PERIPLASMIC PROTEIN"/>
    <property type="match status" value="1"/>
</dbReference>
<dbReference type="AlphaFoldDB" id="A0A2A2THF9"/>
<sequence>MRYVLDVKLRLSHRIYSTTPYFLLLPVVVILLGLFAVGCDTAEEKINTDKLSIGVVSYGEGTISLDKYDRFKNHIGKQTKSIIELEPAYNELQAVEQVQRQNWEIVFAPPGLAAIAISKAKYLPLFSLEGVSSTQRSLLLVRDDRAIQKIGDLQNKIVALGETGSAAAFYVPLYDLYGLTLKQIKQVPTPKLALTSLNDGTVDAAAMAERDFETYKRDFPTTKFRVLHTSRWIPAGVVLIGQKVDRNQQQQIEKAMREAPPDITADAGYLTSAKVPNYDQFIQLIEKVRPLEDKVKQVPVVLVNPQLNNQITPNPEKTKVEKSK</sequence>
<dbReference type="EMBL" id="NTFS01000169">
    <property type="protein sequence ID" value="PAX53121.1"/>
    <property type="molecule type" value="Genomic_DNA"/>
</dbReference>
<dbReference type="PANTHER" id="PTHR35841">
    <property type="entry name" value="PHOSPHONATES-BINDING PERIPLASMIC PROTEIN"/>
    <property type="match status" value="1"/>
</dbReference>
<evidence type="ECO:0000256" key="1">
    <source>
        <dbReference type="SAM" id="Phobius"/>
    </source>
</evidence>
<keyword evidence="1" id="KW-0812">Transmembrane</keyword>
<accession>A0A2A2THF9</accession>
<dbReference type="Proteomes" id="UP000218238">
    <property type="component" value="Unassembled WGS sequence"/>
</dbReference>
<protein>
    <submittedName>
        <fullName evidence="2">Phosphonate ABC transporter substrate-binding protein</fullName>
    </submittedName>
</protein>
<comment type="caution">
    <text evidence="2">The sequence shown here is derived from an EMBL/GenBank/DDBJ whole genome shotgun (WGS) entry which is preliminary data.</text>
</comment>
<reference evidence="2 3" key="1">
    <citation type="submission" date="2017-08" db="EMBL/GenBank/DDBJ databases">
        <title>Draft genome sequence of filamentous cyanobacterium Calothrix elsteri CCALA 953.</title>
        <authorList>
            <person name="Gagunashvili A.N."/>
            <person name="Elster J."/>
            <person name="Andresson O.S."/>
        </authorList>
    </citation>
    <scope>NUCLEOTIDE SEQUENCE [LARGE SCALE GENOMIC DNA]</scope>
    <source>
        <strain evidence="2 3">CCALA 953</strain>
    </source>
</reference>
<keyword evidence="3" id="KW-1185">Reference proteome</keyword>
<dbReference type="Pfam" id="PF12974">
    <property type="entry name" value="Phosphonate-bd"/>
    <property type="match status" value="1"/>
</dbReference>
<name>A0A2A2THF9_9CYAN</name>
<keyword evidence="1" id="KW-1133">Transmembrane helix</keyword>
<feature type="transmembrane region" description="Helical" evidence="1">
    <location>
        <begin position="21"/>
        <end position="38"/>
    </location>
</feature>
<dbReference type="Gene3D" id="3.40.190.10">
    <property type="entry name" value="Periplasmic binding protein-like II"/>
    <property type="match status" value="2"/>
</dbReference>
<gene>
    <name evidence="2" type="ORF">CK510_15700</name>
</gene>